<name>A0A8J8N8V5_HALGN</name>
<dbReference type="EMBL" id="RRYP01039200">
    <property type="protein sequence ID" value="TNV67686.1"/>
    <property type="molecule type" value="Genomic_DNA"/>
</dbReference>
<dbReference type="AlphaFoldDB" id="A0A8J8N8V5"/>
<comment type="caution">
    <text evidence="1">The sequence shown here is derived from an EMBL/GenBank/DDBJ whole genome shotgun (WGS) entry which is preliminary data.</text>
</comment>
<evidence type="ECO:0000313" key="1">
    <source>
        <dbReference type="EMBL" id="TNV67686.1"/>
    </source>
</evidence>
<keyword evidence="2" id="KW-1185">Reference proteome</keyword>
<gene>
    <name evidence="1" type="ORF">FGO68_gene3737</name>
</gene>
<protein>
    <submittedName>
        <fullName evidence="1">Uncharacterized protein</fullName>
    </submittedName>
</protein>
<organism evidence="1 2">
    <name type="scientific">Halteria grandinella</name>
    <dbReference type="NCBI Taxonomy" id="5974"/>
    <lineage>
        <taxon>Eukaryota</taxon>
        <taxon>Sar</taxon>
        <taxon>Alveolata</taxon>
        <taxon>Ciliophora</taxon>
        <taxon>Intramacronucleata</taxon>
        <taxon>Spirotrichea</taxon>
        <taxon>Stichotrichia</taxon>
        <taxon>Sporadotrichida</taxon>
        <taxon>Halteriidae</taxon>
        <taxon>Halteria</taxon>
    </lineage>
</organism>
<reference evidence="1" key="1">
    <citation type="submission" date="2019-06" db="EMBL/GenBank/DDBJ databases">
        <authorList>
            <person name="Zheng W."/>
        </authorList>
    </citation>
    <scope>NUCLEOTIDE SEQUENCE</scope>
    <source>
        <strain evidence="1">QDHG01</strain>
    </source>
</reference>
<evidence type="ECO:0000313" key="2">
    <source>
        <dbReference type="Proteomes" id="UP000785679"/>
    </source>
</evidence>
<dbReference type="Proteomes" id="UP000785679">
    <property type="component" value="Unassembled WGS sequence"/>
</dbReference>
<sequence length="115" mass="13309">MGGRLISSRHSCKAQKGKQMRLKKRLTIVRLSDQEQQRLNVIYLQNQPLSVLVTLKRPHFLLIDLKCFPFVTFPNPFSLALNRLLHKLANLLVTSNARELIHNLPALHCEHVWHG</sequence>
<proteinExistence type="predicted"/>
<accession>A0A8J8N8V5</accession>